<reference evidence="2" key="1">
    <citation type="journal article" date="2018" name="BMC Genomics">
        <title>Comparative genomics of the wheat fungal pathogen Pyrenophora tritici-repentis reveals chromosomal variations and genome plasticity.</title>
        <authorList>
            <person name="Moolhuijzen P."/>
            <person name="See P.T."/>
            <person name="Hane J.K."/>
            <person name="Shi G."/>
            <person name="Liu Z."/>
            <person name="Oliver R.P."/>
            <person name="Moffat C.S."/>
        </authorList>
    </citation>
    <scope>NUCLEOTIDE SEQUENCE [LARGE SCALE GENOMIC DNA]</scope>
    <source>
        <strain evidence="2">M4</strain>
    </source>
</reference>
<keyword evidence="5" id="KW-1185">Reference proteome</keyword>
<gene>
    <name evidence="3" type="ORF">Ptr86124_012096</name>
    <name evidence="2" type="ORF">PtrM4_044020</name>
</gene>
<reference evidence="3" key="3">
    <citation type="journal article" date="2022" name="bioRxiv">
        <title>A global pangenome for the wheat fungal pathogen Pyrenophora tritici-repentis and prediction of effector protein structural homology.</title>
        <authorList>
            <person name="Moolhuijzen P."/>
            <person name="See P.T."/>
            <person name="Shi G."/>
            <person name="Powell H.R."/>
            <person name="Cockram J."/>
            <person name="Jorgensen L.N."/>
            <person name="Benslimane H."/>
            <person name="Strelkov S.E."/>
            <person name="Turner J."/>
            <person name="Liu Z."/>
            <person name="Moffat C.S."/>
        </authorList>
    </citation>
    <scope>NUCLEOTIDE SEQUENCE</scope>
    <source>
        <strain evidence="3">86-124</strain>
    </source>
</reference>
<dbReference type="OrthoDB" id="5368934at2759"/>
<evidence type="ECO:0000313" key="2">
    <source>
        <dbReference type="EMBL" id="KAF7564968.1"/>
    </source>
</evidence>
<dbReference type="OMA" id="PLWCLKL"/>
<dbReference type="Proteomes" id="UP000249757">
    <property type="component" value="Unassembled WGS sequence"/>
</dbReference>
<organism evidence="2 4">
    <name type="scientific">Pyrenophora tritici-repentis</name>
    <dbReference type="NCBI Taxonomy" id="45151"/>
    <lineage>
        <taxon>Eukaryota</taxon>
        <taxon>Fungi</taxon>
        <taxon>Dikarya</taxon>
        <taxon>Ascomycota</taxon>
        <taxon>Pezizomycotina</taxon>
        <taxon>Dothideomycetes</taxon>
        <taxon>Pleosporomycetidae</taxon>
        <taxon>Pleosporales</taxon>
        <taxon>Pleosporineae</taxon>
        <taxon>Pleosporaceae</taxon>
        <taxon>Pyrenophora</taxon>
    </lineage>
</organism>
<proteinExistence type="predicted"/>
<dbReference type="Proteomes" id="UP000245464">
    <property type="component" value="Chromosome 10"/>
</dbReference>
<accession>A0A2W1F9W9</accession>
<evidence type="ECO:0000256" key="1">
    <source>
        <dbReference type="SAM" id="MobiDB-lite"/>
    </source>
</evidence>
<name>A0A2W1F9W9_9PLEO</name>
<feature type="region of interest" description="Disordered" evidence="1">
    <location>
        <begin position="422"/>
        <end position="477"/>
    </location>
</feature>
<evidence type="ECO:0000313" key="3">
    <source>
        <dbReference type="EMBL" id="KAI1509140.1"/>
    </source>
</evidence>
<sequence>MAGCKELSPYSLDAELNADSSKENCFVLDVGHDKDGDCVSSAVQVAEVVEDFRFNAIDTSSPITKLYIVGEWHPVLCKGKGRATEKDVHVEYEDSKYSKLEKEHRAAGEAIAKLVEHMPALKELTWISGLPFMPVVWEKLPTSLTKLVLDLGQPMKVHHDVQHEKVIEYNSYITANEMKPLACQTQLKELRLLRIQDSMQSVVWETIFRNKSEDNMRVADLQMAAAPLVRTKHWHKAEDVVGLTVPKGDFKEKEYKGIEGKGQLHYSFGTGEYLDDFCMRKARLAAALDESIPLPLWSLKLDGFVVDYLPFEHELSRIVLLTCGPNCIDSGLRAPKTPRSPLNKWSKIVNNAVSHCLIQWPNWTGVFDDRGDQRDAEGDIVPQEVGLSTPALDMLFSPVRLTKESLQIKELRDALDAFKAQEEESPMSLGTSLGVGPSTSVASTRGSDLHGSDLPTPVGEQADRSSPKSSEFDTSSPCGASLILVDSTTTVESVLSNDSGFDEATPVDVDGVADDVSKHAADGLKHEVRRSMEQLSGSSF</sequence>
<feature type="compositionally biased region" description="Polar residues" evidence="1">
    <location>
        <begin position="437"/>
        <end position="446"/>
    </location>
</feature>
<dbReference type="AlphaFoldDB" id="A0A2W1F9W9"/>
<feature type="compositionally biased region" description="Polar residues" evidence="1">
    <location>
        <begin position="467"/>
        <end position="477"/>
    </location>
</feature>
<evidence type="ECO:0000313" key="5">
    <source>
        <dbReference type="Proteomes" id="UP000249757"/>
    </source>
</evidence>
<protein>
    <submittedName>
        <fullName evidence="2">Uncharacterized protein</fullName>
    </submittedName>
</protein>
<comment type="caution">
    <text evidence="2">The sequence shown here is derived from an EMBL/GenBank/DDBJ whole genome shotgun (WGS) entry which is preliminary data.</text>
</comment>
<dbReference type="EMBL" id="NQIK02000010">
    <property type="protein sequence ID" value="KAF7564968.1"/>
    <property type="molecule type" value="Genomic_DNA"/>
</dbReference>
<evidence type="ECO:0000313" key="4">
    <source>
        <dbReference type="Proteomes" id="UP000245464"/>
    </source>
</evidence>
<dbReference type="EMBL" id="NRDI02000022">
    <property type="protein sequence ID" value="KAI1509140.1"/>
    <property type="molecule type" value="Genomic_DNA"/>
</dbReference>
<reference evidence="3" key="2">
    <citation type="submission" date="2021-05" db="EMBL/GenBank/DDBJ databases">
        <authorList>
            <person name="Moolhuijzen P.M."/>
            <person name="Moffat C.S."/>
        </authorList>
    </citation>
    <scope>NUCLEOTIDE SEQUENCE</scope>
    <source>
        <strain evidence="3">86-124</strain>
    </source>
</reference>
<reference evidence="5" key="4">
    <citation type="journal article" date="2022" name="Microb. Genom.">
        <title>A global pangenome for the wheat fungal pathogen Pyrenophora tritici-repentis and prediction of effector protein structural homology.</title>
        <authorList>
            <person name="Moolhuijzen P.M."/>
            <person name="See P.T."/>
            <person name="Shi G."/>
            <person name="Powell H.R."/>
            <person name="Cockram J."/>
            <person name="Jorgensen L.N."/>
            <person name="Benslimane H."/>
            <person name="Strelkov S.E."/>
            <person name="Turner J."/>
            <person name="Liu Z."/>
            <person name="Moffat C.S."/>
        </authorList>
    </citation>
    <scope>NUCLEOTIDE SEQUENCE [LARGE SCALE GENOMIC DNA]</scope>
</reference>